<reference evidence="4" key="1">
    <citation type="submission" date="2022-08" db="UniProtKB">
        <authorList>
            <consortium name="EnsemblMetazoa"/>
        </authorList>
    </citation>
    <scope>IDENTIFICATION</scope>
    <source>
        <strain evidence="4">05x7-T-G4-1.051#20</strain>
    </source>
</reference>
<feature type="region of interest" description="Disordered" evidence="1">
    <location>
        <begin position="301"/>
        <end position="343"/>
    </location>
</feature>
<dbReference type="Proteomes" id="UP000005408">
    <property type="component" value="Unassembled WGS sequence"/>
</dbReference>
<feature type="region of interest" description="Disordered" evidence="1">
    <location>
        <begin position="656"/>
        <end position="678"/>
    </location>
</feature>
<dbReference type="PROSITE" id="PS50898">
    <property type="entry name" value="RBD"/>
    <property type="match status" value="1"/>
</dbReference>
<keyword evidence="5" id="KW-1185">Reference proteome</keyword>
<dbReference type="GO" id="GO:0003785">
    <property type="term" value="F:actin monomer binding"/>
    <property type="evidence" value="ECO:0007669"/>
    <property type="project" value="InterPro"/>
</dbReference>
<dbReference type="InterPro" id="IPR003116">
    <property type="entry name" value="RBD_dom"/>
</dbReference>
<feature type="compositionally biased region" description="Basic and acidic residues" evidence="1">
    <location>
        <begin position="472"/>
        <end position="481"/>
    </location>
</feature>
<feature type="compositionally biased region" description="Basic and acidic residues" evidence="1">
    <location>
        <begin position="1267"/>
        <end position="1276"/>
    </location>
</feature>
<feature type="domain" description="WH2" evidence="3">
    <location>
        <begin position="1292"/>
        <end position="1312"/>
    </location>
</feature>
<feature type="region of interest" description="Disordered" evidence="1">
    <location>
        <begin position="254"/>
        <end position="275"/>
    </location>
</feature>
<proteinExistence type="predicted"/>
<feature type="compositionally biased region" description="Basic and acidic residues" evidence="1">
    <location>
        <begin position="905"/>
        <end position="927"/>
    </location>
</feature>
<feature type="compositionally biased region" description="Low complexity" evidence="1">
    <location>
        <begin position="1118"/>
        <end position="1162"/>
    </location>
</feature>
<evidence type="ECO:0008006" key="6">
    <source>
        <dbReference type="Google" id="ProtNLM"/>
    </source>
</evidence>
<feature type="compositionally biased region" description="Basic residues" evidence="1">
    <location>
        <begin position="1"/>
        <end position="14"/>
    </location>
</feature>
<dbReference type="PANTHER" id="PTHR21557">
    <property type="entry name" value="CORDON-BLEU"/>
    <property type="match status" value="1"/>
</dbReference>
<feature type="region of interest" description="Disordered" evidence="1">
    <location>
        <begin position="1"/>
        <end position="62"/>
    </location>
</feature>
<feature type="compositionally biased region" description="Low complexity" evidence="1">
    <location>
        <begin position="585"/>
        <end position="600"/>
    </location>
</feature>
<feature type="region of interest" description="Disordered" evidence="1">
    <location>
        <begin position="690"/>
        <end position="736"/>
    </location>
</feature>
<dbReference type="GO" id="GO:0007165">
    <property type="term" value="P:signal transduction"/>
    <property type="evidence" value="ECO:0007669"/>
    <property type="project" value="InterPro"/>
</dbReference>
<feature type="compositionally biased region" description="Polar residues" evidence="1">
    <location>
        <begin position="257"/>
        <end position="267"/>
    </location>
</feature>
<feature type="region of interest" description="Disordered" evidence="1">
    <location>
        <begin position="781"/>
        <end position="1016"/>
    </location>
</feature>
<feature type="compositionally biased region" description="Basic and acidic residues" evidence="1">
    <location>
        <begin position="1087"/>
        <end position="1107"/>
    </location>
</feature>
<feature type="region of interest" description="Disordered" evidence="1">
    <location>
        <begin position="1087"/>
        <end position="1172"/>
    </location>
</feature>
<organism evidence="4 5">
    <name type="scientific">Magallana gigas</name>
    <name type="common">Pacific oyster</name>
    <name type="synonym">Crassostrea gigas</name>
    <dbReference type="NCBI Taxonomy" id="29159"/>
    <lineage>
        <taxon>Eukaryota</taxon>
        <taxon>Metazoa</taxon>
        <taxon>Spiralia</taxon>
        <taxon>Lophotrochozoa</taxon>
        <taxon>Mollusca</taxon>
        <taxon>Bivalvia</taxon>
        <taxon>Autobranchia</taxon>
        <taxon>Pteriomorphia</taxon>
        <taxon>Ostreida</taxon>
        <taxon>Ostreoidea</taxon>
        <taxon>Ostreidae</taxon>
        <taxon>Magallana</taxon>
    </lineage>
</organism>
<evidence type="ECO:0000259" key="3">
    <source>
        <dbReference type="PROSITE" id="PS51082"/>
    </source>
</evidence>
<evidence type="ECO:0000313" key="4">
    <source>
        <dbReference type="EnsemblMetazoa" id="G31045.1:cds"/>
    </source>
</evidence>
<feature type="compositionally biased region" description="Pro residues" evidence="1">
    <location>
        <begin position="555"/>
        <end position="566"/>
    </location>
</feature>
<sequence length="1327" mass="145273">MLKWVRRRFTRRSRAMSLTKPGPDSGGPLTKKTPLEDFRGNGRGPHPLSYPSEPPDDENMNEITGESVGVVVYLPNGKTEQVSVDSNIPMMDLLVNLAAGSRLNPAGHTLQVLNEETGKLKEYKANQTIGSLCTRGEDHRLLGATVQIVPKKDSKKSTHHKNAQPFEMTKRFTVNLPGGQKKVLRISPQLTLEQVRAQLCQERQLDPSRLVFQLPTSPGQQLSLGTTISELPANEVNLVSANVMLDGAKSMPDLSIGRSQSMKTDAPTTPYMPMAGEGKKKKGFFSFLKKDKKFTVSMQADLNHAGKSRSSSSSRREGGSPPAMRQKTERMERPKSMYVTSTADVAVNGQKTIPASSSEFDIRGRSGPSVQVKSAPALSSVKEVPTAGPPVKSGKKKRAPPPPQQVKAPPNSNVVTAEITVESKQTTPLQADSRIPEITPSNQQLAHKFHSRNSSDSSGYHELTLSGAESPDTAKIEENLELHISTDLASGARNKHSGDSGIQDMSSPRRKVRPGIDNLETGSSQTLPLDKTGKKENPRSQSLERTLGAKKKKAPPPPPGHAPPSEPLSVSVKATIPKPARKSSDSTAPAATSSPRPASMSKKDDTLAIHAVLDDLDNHLGDDLENHLGEDLEEGEDQMMMVENGDLTVEEVDTPRPLKPCFVAPPPPDEPPPEDGEVVSYSDIMGVKVDTVDIGTETSDDSTSFDQESPKSSPKFQSSVRHTTQSRAESRTSMASVTTIDEINMGFELAILAGQEAMLEESSEEDEEEYKNEMAHFVERMNKEVVNQKPAVEAGSNQTEPDSEPKQKISVQVAKLDFSSVDSSPCESPRENKKSAQRDSEVSEITYSFTVDSVPPGFQETEEAKGQQNNVKGQEEEEEEEYSETITEVIYPLSSSSDGPGSPRRIPDLDSPKEHVKPLVENPKETVKAQPQVPSQETATKQAEVEKPKEVKQEKEKPKEVKHEKEEFVLTFDDLQNVDFTGPKKKKPQSLNLKTDTKPPGEEVKRRSGRKSPAVVTSPVLVLEELRSRFRSDGDENVLLTPLKKSGSSIKDRCNELSFTPSSEGEQEHVMEEKSISLMALPIVKSSERLVPDNSVVEKLDLSKDVTDGLSESKSVANNEINEDSVNNNEPSQNDSDSAPSSARDSLNNNSAPSSARGSVSSMDVGPMEQMQQQIQVWQTQLEQNQNLLASQPVPTDENSIQLQNQLKAQIEIQKQMLAQMQKSMETLAAQATSVSQDSPRNSMEPAEQSAIPAPIPSPPMLPQMRMKSDSMDKEKKAKKRSSKKFEPKLDPREELMIQIRGFQGRGALKKVQLKQTKWVSGPGVTQ</sequence>
<dbReference type="Pfam" id="PF02196">
    <property type="entry name" value="RBD"/>
    <property type="match status" value="1"/>
</dbReference>
<feature type="compositionally biased region" description="Basic and acidic residues" evidence="1">
    <location>
        <begin position="326"/>
        <end position="335"/>
    </location>
</feature>
<feature type="compositionally biased region" description="Basic and acidic residues" evidence="1">
    <location>
        <begin position="828"/>
        <end position="841"/>
    </location>
</feature>
<feature type="compositionally biased region" description="Basic and acidic residues" evidence="1">
    <location>
        <begin position="995"/>
        <end position="1006"/>
    </location>
</feature>
<feature type="compositionally biased region" description="Basic and acidic residues" evidence="1">
    <location>
        <begin position="943"/>
        <end position="968"/>
    </location>
</feature>
<dbReference type="Gene3D" id="3.10.20.90">
    <property type="entry name" value="Phosphatidylinositol 3-kinase Catalytic Subunit, Chain A, domain 1"/>
    <property type="match status" value="1"/>
</dbReference>
<dbReference type="EnsemblMetazoa" id="G31045.1">
    <property type="protein sequence ID" value="G31045.1:cds"/>
    <property type="gene ID" value="G31045"/>
</dbReference>
<name>A0A8W8M5B4_MAGGI</name>
<dbReference type="InterPro" id="IPR039895">
    <property type="entry name" value="COBL-like"/>
</dbReference>
<dbReference type="PANTHER" id="PTHR21557:SF2">
    <property type="entry name" value="CORDON-BLEU PROTEIN-LIKE 1"/>
    <property type="match status" value="1"/>
</dbReference>
<accession>A0A8W8M5B4</accession>
<evidence type="ECO:0000256" key="1">
    <source>
        <dbReference type="SAM" id="MobiDB-lite"/>
    </source>
</evidence>
<protein>
    <recommendedName>
        <fullName evidence="6">Cordon-bleu protein-like 1</fullName>
    </recommendedName>
</protein>
<dbReference type="PROSITE" id="PS51082">
    <property type="entry name" value="WH2"/>
    <property type="match status" value="1"/>
</dbReference>
<feature type="region of interest" description="Disordered" evidence="1">
    <location>
        <begin position="356"/>
        <end position="606"/>
    </location>
</feature>
<feature type="compositionally biased region" description="Basic and acidic residues" evidence="1">
    <location>
        <begin position="1284"/>
        <end position="1293"/>
    </location>
</feature>
<feature type="region of interest" description="Disordered" evidence="1">
    <location>
        <begin position="1234"/>
        <end position="1293"/>
    </location>
</feature>
<dbReference type="InterPro" id="IPR003124">
    <property type="entry name" value="WH2_dom"/>
</dbReference>
<evidence type="ECO:0000259" key="2">
    <source>
        <dbReference type="PROSITE" id="PS50898"/>
    </source>
</evidence>
<feature type="compositionally biased region" description="Low complexity" evidence="1">
    <location>
        <begin position="894"/>
        <end position="904"/>
    </location>
</feature>
<feature type="compositionally biased region" description="Polar residues" evidence="1">
    <location>
        <begin position="701"/>
        <end position="736"/>
    </location>
</feature>
<evidence type="ECO:0000313" key="5">
    <source>
        <dbReference type="Proteomes" id="UP000005408"/>
    </source>
</evidence>
<feature type="domain" description="RBD" evidence="2">
    <location>
        <begin position="170"/>
        <end position="241"/>
    </location>
</feature>